<dbReference type="AlphaFoldDB" id="X1BXC1"/>
<protein>
    <submittedName>
        <fullName evidence="1">Uncharacterized protein</fullName>
    </submittedName>
</protein>
<organism evidence="1">
    <name type="scientific">marine sediment metagenome</name>
    <dbReference type="NCBI Taxonomy" id="412755"/>
    <lineage>
        <taxon>unclassified sequences</taxon>
        <taxon>metagenomes</taxon>
        <taxon>ecological metagenomes</taxon>
    </lineage>
</organism>
<name>X1BXC1_9ZZZZ</name>
<sequence>MNEEEVERLYQELSEAYGVPMPTYIVYERRPEVRTPMPGLTLTVSIKMGIHLQLSKEIVGDDPFGLILLSKGTKGNT</sequence>
<dbReference type="EMBL" id="BART01027980">
    <property type="protein sequence ID" value="GAG99670.1"/>
    <property type="molecule type" value="Genomic_DNA"/>
</dbReference>
<comment type="caution">
    <text evidence="1">The sequence shown here is derived from an EMBL/GenBank/DDBJ whole genome shotgun (WGS) entry which is preliminary data.</text>
</comment>
<proteinExistence type="predicted"/>
<gene>
    <name evidence="1" type="ORF">S01H4_49467</name>
</gene>
<evidence type="ECO:0000313" key="1">
    <source>
        <dbReference type="EMBL" id="GAG99670.1"/>
    </source>
</evidence>
<reference evidence="1" key="1">
    <citation type="journal article" date="2014" name="Front. Microbiol.">
        <title>High frequency of phylogenetically diverse reductive dehalogenase-homologous genes in deep subseafloor sedimentary metagenomes.</title>
        <authorList>
            <person name="Kawai M."/>
            <person name="Futagami T."/>
            <person name="Toyoda A."/>
            <person name="Takaki Y."/>
            <person name="Nishi S."/>
            <person name="Hori S."/>
            <person name="Arai W."/>
            <person name="Tsubouchi T."/>
            <person name="Morono Y."/>
            <person name="Uchiyama I."/>
            <person name="Ito T."/>
            <person name="Fujiyama A."/>
            <person name="Inagaki F."/>
            <person name="Takami H."/>
        </authorList>
    </citation>
    <scope>NUCLEOTIDE SEQUENCE</scope>
    <source>
        <strain evidence="1">Expedition CK06-06</strain>
    </source>
</reference>
<accession>X1BXC1</accession>
<feature type="non-terminal residue" evidence="1">
    <location>
        <position position="77"/>
    </location>
</feature>